<evidence type="ECO:0000256" key="2">
    <source>
        <dbReference type="SAM" id="Phobius"/>
    </source>
</evidence>
<evidence type="ECO:0000256" key="1">
    <source>
        <dbReference type="SAM" id="MobiDB-lite"/>
    </source>
</evidence>
<dbReference type="STRING" id="469371.Tbis_1094"/>
<feature type="domain" description="HTH cro/C1-type" evidence="3">
    <location>
        <begin position="6"/>
        <end position="67"/>
    </location>
</feature>
<sequence length="243" mass="25836">MSVGTVMAEARQEAGLTVAQLSERTRIREAIIEGIERDDFSSCGGDFYARGHIRAIASALGLDPEAMVRQYEAETRGSYQPVRAAEVFKADRLLSGGMRRSGWTAVIAVAAALVAVFALTRLFGGSAEETVKQAPAAGQVQNAVSKPERAAPAAPAAPERVTVKISTVRPAWLNVQDAKGKELFEGVLPGGKTSTWTSKSRLRITFGDAGAVKVEVNGRQLGSPGRDGQMVRRTYGPQSPAPR</sequence>
<gene>
    <name evidence="4" type="ordered locus">Tbis_1094</name>
</gene>
<dbReference type="OrthoDB" id="5243487at2"/>
<keyword evidence="2" id="KW-1133">Transmembrane helix</keyword>
<dbReference type="SMART" id="SM00530">
    <property type="entry name" value="HTH_XRE"/>
    <property type="match status" value="1"/>
</dbReference>
<dbReference type="GO" id="GO:0003677">
    <property type="term" value="F:DNA binding"/>
    <property type="evidence" value="ECO:0007669"/>
    <property type="project" value="InterPro"/>
</dbReference>
<dbReference type="InterPro" id="IPR001387">
    <property type="entry name" value="Cro/C1-type_HTH"/>
</dbReference>
<feature type="region of interest" description="Disordered" evidence="1">
    <location>
        <begin position="218"/>
        <end position="243"/>
    </location>
</feature>
<organism evidence="4 5">
    <name type="scientific">Thermobispora bispora (strain ATCC 19993 / DSM 43833 / CBS 139.67 / JCM 10125 / KCTC 9307 / NBRC 14880 / R51)</name>
    <dbReference type="NCBI Taxonomy" id="469371"/>
    <lineage>
        <taxon>Bacteria</taxon>
        <taxon>Bacillati</taxon>
        <taxon>Actinomycetota</taxon>
        <taxon>Actinomycetes</taxon>
        <taxon>Streptosporangiales</taxon>
        <taxon>Streptosporangiaceae</taxon>
        <taxon>Thermobispora</taxon>
    </lineage>
</organism>
<name>D6Y7Z7_THEBD</name>
<feature type="transmembrane region" description="Helical" evidence="2">
    <location>
        <begin position="102"/>
        <end position="123"/>
    </location>
</feature>
<dbReference type="InterPro" id="IPR010982">
    <property type="entry name" value="Lambda_DNA-bd_dom_sf"/>
</dbReference>
<dbReference type="CDD" id="cd00093">
    <property type="entry name" value="HTH_XRE"/>
    <property type="match status" value="1"/>
</dbReference>
<keyword evidence="5" id="KW-1185">Reference proteome</keyword>
<evidence type="ECO:0000313" key="4">
    <source>
        <dbReference type="EMBL" id="ADG87816.1"/>
    </source>
</evidence>
<dbReference type="KEGG" id="tbi:Tbis_1094"/>
<dbReference type="Pfam" id="PF13464">
    <property type="entry name" value="RodZ_C"/>
    <property type="match status" value="1"/>
</dbReference>
<dbReference type="PANTHER" id="PTHR34475">
    <property type="match status" value="1"/>
</dbReference>
<dbReference type="Proteomes" id="UP000006640">
    <property type="component" value="Chromosome"/>
</dbReference>
<dbReference type="EMBL" id="CP001874">
    <property type="protein sequence ID" value="ADG87816.1"/>
    <property type="molecule type" value="Genomic_DNA"/>
</dbReference>
<reference evidence="4 5" key="1">
    <citation type="submission" date="2010-01" db="EMBL/GenBank/DDBJ databases">
        <title>The complete genome of Thermobispora bispora DSM 43833.</title>
        <authorList>
            <consortium name="US DOE Joint Genome Institute (JGI-PGF)"/>
            <person name="Lucas S."/>
            <person name="Copeland A."/>
            <person name="Lapidus A."/>
            <person name="Glavina del Rio T."/>
            <person name="Dalin E."/>
            <person name="Tice H."/>
            <person name="Bruce D."/>
            <person name="Goodwin L."/>
            <person name="Pitluck S."/>
            <person name="Kyrpides N."/>
            <person name="Mavromatis K."/>
            <person name="Ivanova N."/>
            <person name="Mikhailova N."/>
            <person name="Chertkov O."/>
            <person name="Brettin T."/>
            <person name="Detter J.C."/>
            <person name="Han C."/>
            <person name="Larimer F."/>
            <person name="Land M."/>
            <person name="Hauser L."/>
            <person name="Markowitz V."/>
            <person name="Cheng J.-F."/>
            <person name="Hugenholtz P."/>
            <person name="Woyke T."/>
            <person name="Wu D."/>
            <person name="Jando M."/>
            <person name="Schneider S."/>
            <person name="Klenk H.-P."/>
            <person name="Eisen J.A."/>
        </authorList>
    </citation>
    <scope>NUCLEOTIDE SEQUENCE [LARGE SCALE GENOMIC DNA]</scope>
    <source>
        <strain evidence="5">ATCC 19993 / DSM 43833 / CBS 139.67 / JCM 10125 / KCTC 9307 / NBRC 14880 / R51</strain>
    </source>
</reference>
<dbReference type="SUPFAM" id="SSF47413">
    <property type="entry name" value="lambda repressor-like DNA-binding domains"/>
    <property type="match status" value="1"/>
</dbReference>
<evidence type="ECO:0000313" key="5">
    <source>
        <dbReference type="Proteomes" id="UP000006640"/>
    </source>
</evidence>
<dbReference type="Gene3D" id="1.10.260.40">
    <property type="entry name" value="lambda repressor-like DNA-binding domains"/>
    <property type="match status" value="1"/>
</dbReference>
<dbReference type="HOGENOM" id="CLU_047530_1_0_11"/>
<accession>D6Y7Z7</accession>
<evidence type="ECO:0000259" key="3">
    <source>
        <dbReference type="SMART" id="SM00530"/>
    </source>
</evidence>
<keyword evidence="2" id="KW-0812">Transmembrane</keyword>
<proteinExistence type="predicted"/>
<dbReference type="eggNOG" id="COG1426">
    <property type="taxonomic scope" value="Bacteria"/>
</dbReference>
<dbReference type="RefSeq" id="WP_013131349.1">
    <property type="nucleotide sequence ID" value="NC_014165.1"/>
</dbReference>
<dbReference type="PANTHER" id="PTHR34475:SF1">
    <property type="entry name" value="CYTOSKELETON PROTEIN RODZ"/>
    <property type="match status" value="1"/>
</dbReference>
<dbReference type="Pfam" id="PF13413">
    <property type="entry name" value="HTH_25"/>
    <property type="match status" value="1"/>
</dbReference>
<dbReference type="InterPro" id="IPR025194">
    <property type="entry name" value="RodZ-like_C"/>
</dbReference>
<keyword evidence="2" id="KW-0472">Membrane</keyword>
<dbReference type="AlphaFoldDB" id="D6Y7Z7"/>
<dbReference type="InterPro" id="IPR050400">
    <property type="entry name" value="Bact_Cytoskel_RodZ"/>
</dbReference>
<protein>
    <recommendedName>
        <fullName evidence="3">HTH cro/C1-type domain-containing protein</fullName>
    </recommendedName>
</protein>